<keyword evidence="4" id="KW-0158">Chromosome</keyword>
<dbReference type="Proteomes" id="UP000324585">
    <property type="component" value="Unassembled WGS sequence"/>
</dbReference>
<evidence type="ECO:0000256" key="7">
    <source>
        <dbReference type="ARBA" id="ARBA00022838"/>
    </source>
</evidence>
<dbReference type="InterPro" id="IPR038275">
    <property type="entry name" value="Nuf2_N_sf"/>
</dbReference>
<keyword evidence="17" id="KW-1185">Reference proteome</keyword>
<dbReference type="InterPro" id="IPR041112">
    <property type="entry name" value="Nuf2_DHR10-like"/>
</dbReference>
<dbReference type="GO" id="GO:0031262">
    <property type="term" value="C:Ndc80 complex"/>
    <property type="evidence" value="ECO:0007669"/>
    <property type="project" value="InterPro"/>
</dbReference>
<comment type="subcellular location">
    <subcellularLocation>
        <location evidence="2">Chromosome</location>
        <location evidence="2">Centromere</location>
        <location evidence="2">Kinetochore</location>
    </subcellularLocation>
    <subcellularLocation>
        <location evidence="1">Nucleus</location>
    </subcellularLocation>
</comment>
<feature type="domain" description="Kinetochore protein Nuf2 N-terminal" evidence="14">
    <location>
        <begin position="28"/>
        <end position="164"/>
    </location>
</feature>
<dbReference type="GO" id="GO:0045132">
    <property type="term" value="P:meiotic chromosome segregation"/>
    <property type="evidence" value="ECO:0007669"/>
    <property type="project" value="TreeGrafter"/>
</dbReference>
<dbReference type="GO" id="GO:0051383">
    <property type="term" value="P:kinetochore organization"/>
    <property type="evidence" value="ECO:0007669"/>
    <property type="project" value="TreeGrafter"/>
</dbReference>
<dbReference type="EMBL" id="VRMN01000003">
    <property type="protein sequence ID" value="KAA8495536.1"/>
    <property type="molecule type" value="Genomic_DNA"/>
</dbReference>
<evidence type="ECO:0000256" key="1">
    <source>
        <dbReference type="ARBA" id="ARBA00004123"/>
    </source>
</evidence>
<evidence type="ECO:0000256" key="6">
    <source>
        <dbReference type="ARBA" id="ARBA00022776"/>
    </source>
</evidence>
<dbReference type="GO" id="GO:0051301">
    <property type="term" value="P:cell division"/>
    <property type="evidence" value="ECO:0007669"/>
    <property type="project" value="UniProtKB-KW"/>
</dbReference>
<dbReference type="GO" id="GO:0051315">
    <property type="term" value="P:attachment of mitotic spindle microtubules to kinetochore"/>
    <property type="evidence" value="ECO:0007669"/>
    <property type="project" value="TreeGrafter"/>
</dbReference>
<comment type="similarity">
    <text evidence="3">Belongs to the NUF2 family.</text>
</comment>
<dbReference type="GO" id="GO:0007052">
    <property type="term" value="P:mitotic spindle organization"/>
    <property type="evidence" value="ECO:0007669"/>
    <property type="project" value="TreeGrafter"/>
</dbReference>
<keyword evidence="11" id="KW-0137">Centromere</keyword>
<protein>
    <submittedName>
        <fullName evidence="16">Putative kinetochore protein nuf2</fullName>
    </submittedName>
</protein>
<feature type="domain" description="Nuf2 DHR10-like" evidence="15">
    <location>
        <begin position="278"/>
        <end position="393"/>
    </location>
</feature>
<evidence type="ECO:0000256" key="11">
    <source>
        <dbReference type="ARBA" id="ARBA00023328"/>
    </source>
</evidence>
<comment type="caution">
    <text evidence="16">The sequence shown here is derived from an EMBL/GenBank/DDBJ whole genome shotgun (WGS) entry which is preliminary data.</text>
</comment>
<dbReference type="PANTHER" id="PTHR21650">
    <property type="entry name" value="MEMBRALIN/KINETOCHORE PROTEIN NUF2"/>
    <property type="match status" value="1"/>
</dbReference>
<evidence type="ECO:0000256" key="4">
    <source>
        <dbReference type="ARBA" id="ARBA00022454"/>
    </source>
</evidence>
<reference evidence="17" key="1">
    <citation type="journal article" date="2019" name="Nat. Commun.">
        <title>Expansion of phycobilisome linker gene families in mesophilic red algae.</title>
        <authorList>
            <person name="Lee J."/>
            <person name="Kim D."/>
            <person name="Bhattacharya D."/>
            <person name="Yoon H.S."/>
        </authorList>
    </citation>
    <scope>NUCLEOTIDE SEQUENCE [LARGE SCALE GENOMIC DNA]</scope>
    <source>
        <strain evidence="17">CCMP 1328</strain>
    </source>
</reference>
<evidence type="ECO:0000256" key="2">
    <source>
        <dbReference type="ARBA" id="ARBA00004629"/>
    </source>
</evidence>
<keyword evidence="6" id="KW-0498">Mitosis</keyword>
<gene>
    <name evidence="16" type="ORF">FVE85_1691</name>
</gene>
<evidence type="ECO:0000313" key="16">
    <source>
        <dbReference type="EMBL" id="KAA8495536.1"/>
    </source>
</evidence>
<dbReference type="GO" id="GO:0044877">
    <property type="term" value="F:protein-containing complex binding"/>
    <property type="evidence" value="ECO:0007669"/>
    <property type="project" value="TreeGrafter"/>
</dbReference>
<feature type="coiled-coil region" evidence="12">
    <location>
        <begin position="274"/>
        <end position="349"/>
    </location>
</feature>
<evidence type="ECO:0000259" key="14">
    <source>
        <dbReference type="Pfam" id="PF03800"/>
    </source>
</evidence>
<evidence type="ECO:0000256" key="5">
    <source>
        <dbReference type="ARBA" id="ARBA00022618"/>
    </source>
</evidence>
<dbReference type="Pfam" id="PF18595">
    <property type="entry name" value="Nuf2_DHR10-like"/>
    <property type="match status" value="1"/>
</dbReference>
<evidence type="ECO:0000256" key="9">
    <source>
        <dbReference type="ARBA" id="ARBA00023242"/>
    </source>
</evidence>
<proteinExistence type="inferred from homology"/>
<keyword evidence="9" id="KW-0539">Nucleus</keyword>
<evidence type="ECO:0000256" key="3">
    <source>
        <dbReference type="ARBA" id="ARBA00005498"/>
    </source>
</evidence>
<dbReference type="AlphaFoldDB" id="A0A5J4YVZ5"/>
<feature type="region of interest" description="Disordered" evidence="13">
    <location>
        <begin position="1"/>
        <end position="21"/>
    </location>
</feature>
<dbReference type="OMA" id="YLKMEAH"/>
<dbReference type="Gene3D" id="1.10.418.60">
    <property type="entry name" value="Ncd80 complex, Nuf2 subunit"/>
    <property type="match status" value="1"/>
</dbReference>
<accession>A0A5J4YVZ5</accession>
<feature type="coiled-coil region" evidence="12">
    <location>
        <begin position="158"/>
        <end position="248"/>
    </location>
</feature>
<evidence type="ECO:0000259" key="15">
    <source>
        <dbReference type="Pfam" id="PF18595"/>
    </source>
</evidence>
<dbReference type="Pfam" id="PF03800">
    <property type="entry name" value="Nuf2"/>
    <property type="match status" value="1"/>
</dbReference>
<name>A0A5J4YVZ5_PORPP</name>
<sequence length="477" mass="55580">MSGRPGLHGHNQHGGAQSYGSGAPPQVQYSFPILNSSEILLCMSELQIPVSEDMLKKPNVDSVRRMFEQFLGFLLEVTPEELSQPELHGLEALQYPELHEESVQLIAFHRSMQKLMDASGIPDFSMRDYLYPEFQRLRRLLSGVINFAKFREERLVRFQELAVKSDGIQERKVQLEQENASLKARLETLLRERRAHEPEVNELQESIRTHITEMSHLSSQQAVLQNEIQELKTAVAEISDKLAETKLTLLNELQEKSRLQAQIVQSPDRVRQEIEFMQEQIDEESANVSSVEQRSRALEKRSEALEQCEDELRELLKIMEDCEREMERLKNIQKETKEQRSRILEQENERHALDLSEAHIARQISSIEDRVVKVQQQARERRTGAKTMLQQLRVDLDEAARDKRGMAEKAEANWQVTQETQIKIRELKESHIENVTALTNKYHTLEQSVLRYHKQLFHAMERATNHQTKGQQEHQFL</sequence>
<evidence type="ECO:0000256" key="8">
    <source>
        <dbReference type="ARBA" id="ARBA00023054"/>
    </source>
</evidence>
<keyword evidence="5" id="KW-0132">Cell division</keyword>
<evidence type="ECO:0000256" key="12">
    <source>
        <dbReference type="SAM" id="Coils"/>
    </source>
</evidence>
<evidence type="ECO:0000256" key="13">
    <source>
        <dbReference type="SAM" id="MobiDB-lite"/>
    </source>
</evidence>
<keyword evidence="8 12" id="KW-0175">Coiled coil</keyword>
<dbReference type="GO" id="GO:0005634">
    <property type="term" value="C:nucleus"/>
    <property type="evidence" value="ECO:0007669"/>
    <property type="project" value="UniProtKB-SubCell"/>
</dbReference>
<dbReference type="InterPro" id="IPR005549">
    <property type="entry name" value="Kinetochore_Nuf2_N"/>
</dbReference>
<keyword evidence="10" id="KW-0131">Cell cycle</keyword>
<evidence type="ECO:0000256" key="10">
    <source>
        <dbReference type="ARBA" id="ARBA00023306"/>
    </source>
</evidence>
<evidence type="ECO:0000313" key="17">
    <source>
        <dbReference type="Proteomes" id="UP000324585"/>
    </source>
</evidence>
<keyword evidence="7" id="KW-0995">Kinetochore</keyword>
<dbReference type="OrthoDB" id="8194677at2759"/>
<dbReference type="PANTHER" id="PTHR21650:SF2">
    <property type="entry name" value="KINETOCHORE PROTEIN NUF2"/>
    <property type="match status" value="1"/>
</dbReference>
<organism evidence="16 17">
    <name type="scientific">Porphyridium purpureum</name>
    <name type="common">Red alga</name>
    <name type="synonym">Porphyridium cruentum</name>
    <dbReference type="NCBI Taxonomy" id="35688"/>
    <lineage>
        <taxon>Eukaryota</taxon>
        <taxon>Rhodophyta</taxon>
        <taxon>Bangiophyceae</taxon>
        <taxon>Porphyridiales</taxon>
        <taxon>Porphyridiaceae</taxon>
        <taxon>Porphyridium</taxon>
    </lineage>
</organism>